<proteinExistence type="predicted"/>
<evidence type="ECO:0000313" key="2">
    <source>
        <dbReference type="Proteomes" id="UP001595741"/>
    </source>
</evidence>
<gene>
    <name evidence="1" type="ORF">ACFOLG_07170</name>
</gene>
<comment type="caution">
    <text evidence="1">The sequence shown here is derived from an EMBL/GenBank/DDBJ whole genome shotgun (WGS) entry which is preliminary data.</text>
</comment>
<dbReference type="RefSeq" id="WP_386090112.1">
    <property type="nucleotide sequence ID" value="NZ_JBHRXN010000013.1"/>
</dbReference>
<name>A0ABV7RCQ7_9NEIS</name>
<dbReference type="Proteomes" id="UP001595741">
    <property type="component" value="Unassembled WGS sequence"/>
</dbReference>
<keyword evidence="2" id="KW-1185">Reference proteome</keyword>
<protein>
    <submittedName>
        <fullName evidence="1">Uncharacterized protein</fullName>
    </submittedName>
</protein>
<evidence type="ECO:0000313" key="1">
    <source>
        <dbReference type="EMBL" id="MFC3531965.1"/>
    </source>
</evidence>
<dbReference type="EMBL" id="JBHRXN010000013">
    <property type="protein sequence ID" value="MFC3531965.1"/>
    <property type="molecule type" value="Genomic_DNA"/>
</dbReference>
<reference evidence="2" key="1">
    <citation type="journal article" date="2019" name="Int. J. Syst. Evol. Microbiol.">
        <title>The Global Catalogue of Microorganisms (GCM) 10K type strain sequencing project: providing services to taxonomists for standard genome sequencing and annotation.</title>
        <authorList>
            <consortium name="The Broad Institute Genomics Platform"/>
            <consortium name="The Broad Institute Genome Sequencing Center for Infectious Disease"/>
            <person name="Wu L."/>
            <person name="Ma J."/>
        </authorList>
    </citation>
    <scope>NUCLEOTIDE SEQUENCE [LARGE SCALE GENOMIC DNA]</scope>
    <source>
        <strain evidence="2">KCTC 42742</strain>
    </source>
</reference>
<organism evidence="1 2">
    <name type="scientific">Vogesella facilis</name>
    <dbReference type="NCBI Taxonomy" id="1655232"/>
    <lineage>
        <taxon>Bacteria</taxon>
        <taxon>Pseudomonadati</taxon>
        <taxon>Pseudomonadota</taxon>
        <taxon>Betaproteobacteria</taxon>
        <taxon>Neisseriales</taxon>
        <taxon>Chromobacteriaceae</taxon>
        <taxon>Vogesella</taxon>
    </lineage>
</organism>
<accession>A0ABV7RCQ7</accession>
<sequence>MYVELGGQPQRVNTVFCIGRHYVAPAAELGHALELEPAVVLTPLRGGDRLPPALQHGPQAGWQVAA</sequence>